<dbReference type="AlphaFoldDB" id="A0A914A3C1"/>
<dbReference type="EnsemblMetazoa" id="XM_038202409.1">
    <property type="protein sequence ID" value="XP_038058337.1"/>
    <property type="gene ID" value="LOC119729714"/>
</dbReference>
<dbReference type="GeneID" id="119729714"/>
<comment type="similarity">
    <text evidence="1">Belongs to the canopy family.</text>
</comment>
<reference evidence="4" key="1">
    <citation type="submission" date="2022-11" db="UniProtKB">
        <authorList>
            <consortium name="EnsemblMetazoa"/>
        </authorList>
    </citation>
    <scope>IDENTIFICATION</scope>
</reference>
<dbReference type="PANTHER" id="PTHR13341:SF2">
    <property type="entry name" value="PROTEIN SEELE"/>
    <property type="match status" value="1"/>
</dbReference>
<evidence type="ECO:0000259" key="3">
    <source>
        <dbReference type="PROSITE" id="PS50015"/>
    </source>
</evidence>
<evidence type="ECO:0000313" key="4">
    <source>
        <dbReference type="EnsemblMetazoa" id="XP_038058337.1"/>
    </source>
</evidence>
<dbReference type="PANTHER" id="PTHR13341">
    <property type="entry name" value="MIR-INTERACTING SAPOSIN-LIKE PROTEIN"/>
    <property type="match status" value="1"/>
</dbReference>
<evidence type="ECO:0000256" key="2">
    <source>
        <dbReference type="ARBA" id="ARBA00023157"/>
    </source>
</evidence>
<dbReference type="Gene3D" id="1.10.225.10">
    <property type="entry name" value="Saposin-like"/>
    <property type="match status" value="1"/>
</dbReference>
<dbReference type="OMA" id="CEQMKEY"/>
<proteinExistence type="inferred from homology"/>
<dbReference type="GO" id="GO:0005783">
    <property type="term" value="C:endoplasmic reticulum"/>
    <property type="evidence" value="ECO:0007669"/>
    <property type="project" value="TreeGrafter"/>
</dbReference>
<feature type="domain" description="Saposin B-type" evidence="3">
    <location>
        <begin position="50"/>
        <end position="199"/>
    </location>
</feature>
<sequence>MTVGVLTKVVNTVENAVSTVPWRMDIQSFAVSLIISCLIILQETTAKRDLQLYCGACQALVDEIQYAIGEVDPLETLEMGFRIDPQGRQKVKKIPYAGSEVHLMELLDDVCSKMKDYAESTDPETKLKKYVRFNARKEGDPVELTNVSINRDISKSLEVACRNIVEEYEEEIVQTFTAKEPNLKTQICNDVAEVCSGPAEVNSEKTEL</sequence>
<dbReference type="RefSeq" id="XP_038058337.1">
    <property type="nucleotide sequence ID" value="XM_038202409.1"/>
</dbReference>
<accession>A0A914A3C1</accession>
<protein>
    <recommendedName>
        <fullName evidence="3">Saposin B-type domain-containing protein</fullName>
    </recommendedName>
</protein>
<keyword evidence="5" id="KW-1185">Reference proteome</keyword>
<dbReference type="Proteomes" id="UP000887568">
    <property type="component" value="Unplaced"/>
</dbReference>
<name>A0A914A3C1_PATMI</name>
<keyword evidence="2" id="KW-1015">Disulfide bond</keyword>
<dbReference type="InterPro" id="IPR008139">
    <property type="entry name" value="SaposinB_dom"/>
</dbReference>
<organism evidence="4 5">
    <name type="scientific">Patiria miniata</name>
    <name type="common">Bat star</name>
    <name type="synonym">Asterina miniata</name>
    <dbReference type="NCBI Taxonomy" id="46514"/>
    <lineage>
        <taxon>Eukaryota</taxon>
        <taxon>Metazoa</taxon>
        <taxon>Echinodermata</taxon>
        <taxon>Eleutherozoa</taxon>
        <taxon>Asterozoa</taxon>
        <taxon>Asteroidea</taxon>
        <taxon>Valvatacea</taxon>
        <taxon>Valvatida</taxon>
        <taxon>Asterinidae</taxon>
        <taxon>Patiria</taxon>
    </lineage>
</organism>
<dbReference type="Pfam" id="PF11938">
    <property type="entry name" value="DUF3456"/>
    <property type="match status" value="1"/>
</dbReference>
<dbReference type="InterPro" id="IPR021852">
    <property type="entry name" value="DUF3456"/>
</dbReference>
<evidence type="ECO:0000313" key="5">
    <source>
        <dbReference type="Proteomes" id="UP000887568"/>
    </source>
</evidence>
<dbReference type="OrthoDB" id="192915at2759"/>
<dbReference type="PROSITE" id="PS50015">
    <property type="entry name" value="SAP_B"/>
    <property type="match status" value="1"/>
</dbReference>
<dbReference type="InterPro" id="IPR042415">
    <property type="entry name" value="CNPY"/>
</dbReference>
<evidence type="ECO:0000256" key="1">
    <source>
        <dbReference type="ARBA" id="ARBA00007285"/>
    </source>
</evidence>